<feature type="domain" description="Enoyl reductase (ER)" evidence="7">
    <location>
        <begin position="16"/>
        <end position="377"/>
    </location>
</feature>
<dbReference type="GO" id="GO:0016491">
    <property type="term" value="F:oxidoreductase activity"/>
    <property type="evidence" value="ECO:0007669"/>
    <property type="project" value="UniProtKB-KW"/>
</dbReference>
<accession>A0A507AUE6</accession>
<evidence type="ECO:0000256" key="5">
    <source>
        <dbReference type="ARBA" id="ARBA00023002"/>
    </source>
</evidence>
<keyword evidence="5" id="KW-0560">Oxidoreductase</keyword>
<dbReference type="InterPro" id="IPR013154">
    <property type="entry name" value="ADH-like_N"/>
</dbReference>
<evidence type="ECO:0000313" key="8">
    <source>
        <dbReference type="EMBL" id="TPX10336.1"/>
    </source>
</evidence>
<dbReference type="InterPro" id="IPR013149">
    <property type="entry name" value="ADH-like_C"/>
</dbReference>
<dbReference type="InterPro" id="IPR011032">
    <property type="entry name" value="GroES-like_sf"/>
</dbReference>
<evidence type="ECO:0000256" key="6">
    <source>
        <dbReference type="RuleBase" id="RU361277"/>
    </source>
</evidence>
<evidence type="ECO:0000313" key="9">
    <source>
        <dbReference type="Proteomes" id="UP000319257"/>
    </source>
</evidence>
<dbReference type="FunCoup" id="A0A507AUE6">
    <property type="interactions" value="747"/>
</dbReference>
<dbReference type="OrthoDB" id="1560166at2759"/>
<keyword evidence="4 6" id="KW-0862">Zinc</keyword>
<dbReference type="PANTHER" id="PTHR43350">
    <property type="entry name" value="NAD-DEPENDENT ALCOHOL DEHYDROGENASE"/>
    <property type="match status" value="1"/>
</dbReference>
<dbReference type="InterPro" id="IPR020843">
    <property type="entry name" value="ER"/>
</dbReference>
<evidence type="ECO:0000256" key="2">
    <source>
        <dbReference type="ARBA" id="ARBA00008072"/>
    </source>
</evidence>
<dbReference type="InterPro" id="IPR036291">
    <property type="entry name" value="NAD(P)-bd_dom_sf"/>
</dbReference>
<evidence type="ECO:0000256" key="3">
    <source>
        <dbReference type="ARBA" id="ARBA00022723"/>
    </source>
</evidence>
<keyword evidence="3 6" id="KW-0479">Metal-binding</keyword>
<dbReference type="PROSITE" id="PS00059">
    <property type="entry name" value="ADH_ZINC"/>
    <property type="match status" value="1"/>
</dbReference>
<evidence type="ECO:0000259" key="7">
    <source>
        <dbReference type="SMART" id="SM00829"/>
    </source>
</evidence>
<comment type="caution">
    <text evidence="8">The sequence shown here is derived from an EMBL/GenBank/DDBJ whole genome shotgun (WGS) entry which is preliminary data.</text>
</comment>
<dbReference type="Gene3D" id="3.90.180.10">
    <property type="entry name" value="Medium-chain alcohol dehydrogenases, catalytic domain"/>
    <property type="match status" value="1"/>
</dbReference>
<evidence type="ECO:0000256" key="4">
    <source>
        <dbReference type="ARBA" id="ARBA00022833"/>
    </source>
</evidence>
<dbReference type="GO" id="GO:0008270">
    <property type="term" value="F:zinc ion binding"/>
    <property type="evidence" value="ECO:0007669"/>
    <property type="project" value="InterPro"/>
</dbReference>
<dbReference type="EMBL" id="SKBQ01000059">
    <property type="protein sequence ID" value="TPX10336.1"/>
    <property type="molecule type" value="Genomic_DNA"/>
</dbReference>
<dbReference type="AlphaFoldDB" id="A0A507AUE6"/>
<gene>
    <name evidence="8" type="ORF">E0L32_008741</name>
</gene>
<dbReference type="Gene3D" id="3.40.50.720">
    <property type="entry name" value="NAD(P)-binding Rossmann-like Domain"/>
    <property type="match status" value="1"/>
</dbReference>
<dbReference type="GeneID" id="41976188"/>
<dbReference type="InterPro" id="IPR002328">
    <property type="entry name" value="ADH_Zn_CS"/>
</dbReference>
<sequence length="382" mass="40033">MEGPQGVKTKAYVVSKPEEPFVLQDVVLDGVGPHELLVEIQYTGLCHTDIVAQHGLMPIGGFPAVLGHEGVGIVRHVGSGVGNKDIKPGDTVLLSFRACQTCRKCKAGQHGGCLGLTRMNFTETARPGAKDSPISLPDGTQVFGQFFGQSSLSKMAVVAEHSAVKIDARPEELGFLAPLACGYLTGAGTVMNAMQPRKGDTMAVLGMGAVGMAAMFAARALGVETIIAVDIFDEKLQKASALGASHTINSKTQPDLVKGIKAICPDGVDYILDATGVAALLSASVEALAHGGLLTLVGVPPPNATVQFNAMDVLTSCKRIMGVIEGFADSQKIIPELVELFHAGKFPVDQLATVYEAQKLPEAIQDLKAGTVIKPILSWKDI</sequence>
<dbReference type="STRING" id="1093900.A0A507AUE6"/>
<dbReference type="SUPFAM" id="SSF51735">
    <property type="entry name" value="NAD(P)-binding Rossmann-fold domains"/>
    <property type="match status" value="1"/>
</dbReference>
<keyword evidence="9" id="KW-1185">Reference proteome</keyword>
<dbReference type="Pfam" id="PF08240">
    <property type="entry name" value="ADH_N"/>
    <property type="match status" value="1"/>
</dbReference>
<name>A0A507AUE6_9PEZI</name>
<dbReference type="FunFam" id="3.40.50.720:FF:000003">
    <property type="entry name" value="S-(hydroxymethyl)glutathione dehydrogenase"/>
    <property type="match status" value="1"/>
</dbReference>
<dbReference type="InParanoid" id="A0A507AUE6"/>
<proteinExistence type="inferred from homology"/>
<organism evidence="8 9">
    <name type="scientific">Thyridium curvatum</name>
    <dbReference type="NCBI Taxonomy" id="1093900"/>
    <lineage>
        <taxon>Eukaryota</taxon>
        <taxon>Fungi</taxon>
        <taxon>Dikarya</taxon>
        <taxon>Ascomycota</taxon>
        <taxon>Pezizomycotina</taxon>
        <taxon>Sordariomycetes</taxon>
        <taxon>Sordariomycetidae</taxon>
        <taxon>Thyridiales</taxon>
        <taxon>Thyridiaceae</taxon>
        <taxon>Thyridium</taxon>
    </lineage>
</organism>
<dbReference type="Pfam" id="PF00107">
    <property type="entry name" value="ADH_zinc_N"/>
    <property type="match status" value="1"/>
</dbReference>
<protein>
    <recommendedName>
        <fullName evidence="7">Enoyl reductase (ER) domain-containing protein</fullName>
    </recommendedName>
</protein>
<dbReference type="SMART" id="SM00829">
    <property type="entry name" value="PKS_ER"/>
    <property type="match status" value="1"/>
</dbReference>
<comment type="cofactor">
    <cofactor evidence="1 6">
        <name>Zn(2+)</name>
        <dbReference type="ChEBI" id="CHEBI:29105"/>
    </cofactor>
</comment>
<dbReference type="RefSeq" id="XP_030992047.1">
    <property type="nucleotide sequence ID" value="XM_031143629.1"/>
</dbReference>
<dbReference type="Proteomes" id="UP000319257">
    <property type="component" value="Unassembled WGS sequence"/>
</dbReference>
<reference evidence="8 9" key="1">
    <citation type="submission" date="2019-06" db="EMBL/GenBank/DDBJ databases">
        <title>Draft genome sequence of the filamentous fungus Phialemoniopsis curvata isolated from diesel fuel.</title>
        <authorList>
            <person name="Varaljay V.A."/>
            <person name="Lyon W.J."/>
            <person name="Crouch A.L."/>
            <person name="Drake C.E."/>
            <person name="Hollomon J.M."/>
            <person name="Nadeau L.J."/>
            <person name="Nunn H.S."/>
            <person name="Stevenson B.S."/>
            <person name="Bojanowski C.L."/>
            <person name="Crookes-Goodson W.J."/>
        </authorList>
    </citation>
    <scope>NUCLEOTIDE SEQUENCE [LARGE SCALE GENOMIC DNA]</scope>
    <source>
        <strain evidence="8 9">D216</strain>
    </source>
</reference>
<comment type="similarity">
    <text evidence="2 6">Belongs to the zinc-containing alcohol dehydrogenase family.</text>
</comment>
<dbReference type="SUPFAM" id="SSF50129">
    <property type="entry name" value="GroES-like"/>
    <property type="match status" value="1"/>
</dbReference>
<dbReference type="CDD" id="cd08278">
    <property type="entry name" value="benzyl_alcohol_DH"/>
    <property type="match status" value="1"/>
</dbReference>
<evidence type="ECO:0000256" key="1">
    <source>
        <dbReference type="ARBA" id="ARBA00001947"/>
    </source>
</evidence>
<dbReference type="PANTHER" id="PTHR43350:SF20">
    <property type="entry name" value="ENOYL REDUCTASE (ER) DOMAIN-CONTAINING PROTEIN"/>
    <property type="match status" value="1"/>
</dbReference>